<name>A0AA38PNB3_9AGAR</name>
<dbReference type="EMBL" id="MU803267">
    <property type="protein sequence ID" value="KAJ3978398.1"/>
    <property type="molecule type" value="Genomic_DNA"/>
</dbReference>
<protein>
    <submittedName>
        <fullName evidence="2">Uncharacterized protein</fullName>
    </submittedName>
</protein>
<reference evidence="2" key="1">
    <citation type="submission" date="2022-08" db="EMBL/GenBank/DDBJ databases">
        <authorList>
            <consortium name="DOE Joint Genome Institute"/>
            <person name="Min B."/>
            <person name="Riley R."/>
            <person name="Sierra-Patev S."/>
            <person name="Naranjo-Ortiz M."/>
            <person name="Looney B."/>
            <person name="Konkel Z."/>
            <person name="Slot J.C."/>
            <person name="Sakamoto Y."/>
            <person name="Steenwyk J.L."/>
            <person name="Rokas A."/>
            <person name="Carro J."/>
            <person name="Camarero S."/>
            <person name="Ferreira P."/>
            <person name="Molpeceres G."/>
            <person name="Ruiz-Duenas F.J."/>
            <person name="Serrano A."/>
            <person name="Henrissat B."/>
            <person name="Drula E."/>
            <person name="Hughes K.W."/>
            <person name="Mata J.L."/>
            <person name="Ishikawa N.K."/>
            <person name="Vargas-Isla R."/>
            <person name="Ushijima S."/>
            <person name="Smith C.A."/>
            <person name="Ahrendt S."/>
            <person name="Andreopoulos W."/>
            <person name="He G."/>
            <person name="Labutti K."/>
            <person name="Lipzen A."/>
            <person name="Ng V."/>
            <person name="Sandor L."/>
            <person name="Barry K."/>
            <person name="Martinez A.T."/>
            <person name="Xiao Y."/>
            <person name="Gibbons J.G."/>
            <person name="Terashima K."/>
            <person name="Hibbett D.S."/>
            <person name="Grigoriev I.V."/>
        </authorList>
    </citation>
    <scope>NUCLEOTIDE SEQUENCE</scope>
    <source>
        <strain evidence="2">TFB7829</strain>
    </source>
</reference>
<sequence length="360" mass="41858">MSTSSNDETIQQRRERILQAQAARQRAREEEIARHEAEFTVEMERIEAEEKAAREAEEKRQAEERRIEEEKRWEEERKAEEERVIRQKKKEQEIAEKKRLEERRIVEEKRRVEEAAAAAEDELVRNAAYAKLVEENRVEREKAAKELEKRQKRPVAKAQPVTVVITPRPSGSKKKSFKSKSIISDDSDVEQREAMPAPRGEKRKRPIKMIAGGGPHSDLDEDFEPENPTNSPLLSTDPSQNRPACARWSGDNASRRSRGKRVKLDDDEVYEGPAARAGERRFEGPGIAEQLAAIVERIMYLLVRREKRELKVLGGKEERSEDEDEDEDEDGEGEEDKEEKEKNDEEKRREEIREGKKRAN</sequence>
<feature type="compositionally biased region" description="Acidic residues" evidence="1">
    <location>
        <begin position="320"/>
        <end position="338"/>
    </location>
</feature>
<organism evidence="2 3">
    <name type="scientific">Lentinula detonsa</name>
    <dbReference type="NCBI Taxonomy" id="2804962"/>
    <lineage>
        <taxon>Eukaryota</taxon>
        <taxon>Fungi</taxon>
        <taxon>Dikarya</taxon>
        <taxon>Basidiomycota</taxon>
        <taxon>Agaricomycotina</taxon>
        <taxon>Agaricomycetes</taxon>
        <taxon>Agaricomycetidae</taxon>
        <taxon>Agaricales</taxon>
        <taxon>Marasmiineae</taxon>
        <taxon>Omphalotaceae</taxon>
        <taxon>Lentinula</taxon>
    </lineage>
</organism>
<dbReference type="Proteomes" id="UP001163850">
    <property type="component" value="Unassembled WGS sequence"/>
</dbReference>
<feature type="compositionally biased region" description="Basic and acidic residues" evidence="1">
    <location>
        <begin position="339"/>
        <end position="354"/>
    </location>
</feature>
<evidence type="ECO:0000313" key="3">
    <source>
        <dbReference type="Proteomes" id="UP001163850"/>
    </source>
</evidence>
<feature type="region of interest" description="Disordered" evidence="1">
    <location>
        <begin position="1"/>
        <end position="22"/>
    </location>
</feature>
<evidence type="ECO:0000313" key="2">
    <source>
        <dbReference type="EMBL" id="KAJ3978398.1"/>
    </source>
</evidence>
<dbReference type="AlphaFoldDB" id="A0AA38PNB3"/>
<accession>A0AA38PNB3</accession>
<proteinExistence type="predicted"/>
<feature type="compositionally biased region" description="Polar residues" evidence="1">
    <location>
        <begin position="227"/>
        <end position="242"/>
    </location>
</feature>
<gene>
    <name evidence="2" type="ORF">F5890DRAFT_1560409</name>
</gene>
<feature type="region of interest" description="Disordered" evidence="1">
    <location>
        <begin position="311"/>
        <end position="360"/>
    </location>
</feature>
<evidence type="ECO:0000256" key="1">
    <source>
        <dbReference type="SAM" id="MobiDB-lite"/>
    </source>
</evidence>
<comment type="caution">
    <text evidence="2">The sequence shown here is derived from an EMBL/GenBank/DDBJ whole genome shotgun (WGS) entry which is preliminary data.</text>
</comment>
<feature type="region of interest" description="Disordered" evidence="1">
    <location>
        <begin position="141"/>
        <end position="286"/>
    </location>
</feature>
<feature type="region of interest" description="Disordered" evidence="1">
    <location>
        <begin position="50"/>
        <end position="81"/>
    </location>
</feature>